<comment type="caution">
    <text evidence="2">The sequence shown here is derived from an EMBL/GenBank/DDBJ whole genome shotgun (WGS) entry which is preliminary data.</text>
</comment>
<dbReference type="EMBL" id="BONY01000036">
    <property type="protein sequence ID" value="GIH07438.1"/>
    <property type="molecule type" value="Genomic_DNA"/>
</dbReference>
<evidence type="ECO:0000256" key="1">
    <source>
        <dbReference type="SAM" id="Phobius"/>
    </source>
</evidence>
<evidence type="ECO:0000313" key="3">
    <source>
        <dbReference type="Proteomes" id="UP000612899"/>
    </source>
</evidence>
<accession>A0A8J3VIY6</accession>
<name>A0A8J3VIY6_9ACTN</name>
<keyword evidence="1" id="KW-1133">Transmembrane helix</keyword>
<dbReference type="Proteomes" id="UP000612899">
    <property type="component" value="Unassembled WGS sequence"/>
</dbReference>
<keyword evidence="1" id="KW-0472">Membrane</keyword>
<gene>
    <name evidence="2" type="ORF">Rhe02_55050</name>
</gene>
<dbReference type="RefSeq" id="WP_203911228.1">
    <property type="nucleotide sequence ID" value="NZ_BONY01000036.1"/>
</dbReference>
<feature type="transmembrane region" description="Helical" evidence="1">
    <location>
        <begin position="33"/>
        <end position="51"/>
    </location>
</feature>
<sequence>MGKYAKAIVAALIAGASVLLTGLDDDVVTRMEWISVLIAGLSALGITYAVPNSKPLPESARHLN</sequence>
<evidence type="ECO:0008006" key="4">
    <source>
        <dbReference type="Google" id="ProtNLM"/>
    </source>
</evidence>
<organism evidence="2 3">
    <name type="scientific">Rhizocola hellebori</name>
    <dbReference type="NCBI Taxonomy" id="1392758"/>
    <lineage>
        <taxon>Bacteria</taxon>
        <taxon>Bacillati</taxon>
        <taxon>Actinomycetota</taxon>
        <taxon>Actinomycetes</taxon>
        <taxon>Micromonosporales</taxon>
        <taxon>Micromonosporaceae</taxon>
        <taxon>Rhizocola</taxon>
    </lineage>
</organism>
<protein>
    <recommendedName>
        <fullName evidence="4">Holin</fullName>
    </recommendedName>
</protein>
<proteinExistence type="predicted"/>
<reference evidence="2" key="1">
    <citation type="submission" date="2021-01" db="EMBL/GenBank/DDBJ databases">
        <title>Whole genome shotgun sequence of Rhizocola hellebori NBRC 109834.</title>
        <authorList>
            <person name="Komaki H."/>
            <person name="Tamura T."/>
        </authorList>
    </citation>
    <scope>NUCLEOTIDE SEQUENCE</scope>
    <source>
        <strain evidence="2">NBRC 109834</strain>
    </source>
</reference>
<evidence type="ECO:0000313" key="2">
    <source>
        <dbReference type="EMBL" id="GIH07438.1"/>
    </source>
</evidence>
<dbReference type="AlphaFoldDB" id="A0A8J3VIY6"/>
<keyword evidence="3" id="KW-1185">Reference proteome</keyword>
<keyword evidence="1" id="KW-0812">Transmembrane</keyword>